<dbReference type="AlphaFoldDB" id="A0A1B0DHJ6"/>
<dbReference type="EMBL" id="AJVK01061193">
    <property type="status" value="NOT_ANNOTATED_CDS"/>
    <property type="molecule type" value="Genomic_DNA"/>
</dbReference>
<proteinExistence type="predicted"/>
<accession>A0A1B0DHJ6</accession>
<keyword evidence="2" id="KW-1185">Reference proteome</keyword>
<dbReference type="EnsemblMetazoa" id="PPAI007630-RA">
    <property type="protein sequence ID" value="PPAI007630-PA"/>
    <property type="gene ID" value="PPAI007630"/>
</dbReference>
<dbReference type="Proteomes" id="UP000092462">
    <property type="component" value="Unassembled WGS sequence"/>
</dbReference>
<reference evidence="1" key="1">
    <citation type="submission" date="2022-08" db="UniProtKB">
        <authorList>
            <consortium name="EnsemblMetazoa"/>
        </authorList>
    </citation>
    <scope>IDENTIFICATION</scope>
    <source>
        <strain evidence="1">Israel</strain>
    </source>
</reference>
<dbReference type="VEuPathDB" id="VectorBase:PPAI007630"/>
<evidence type="ECO:0000313" key="1">
    <source>
        <dbReference type="EnsemblMetazoa" id="PPAI007630-PA"/>
    </source>
</evidence>
<protein>
    <submittedName>
        <fullName evidence="1">Uncharacterized protein</fullName>
    </submittedName>
</protein>
<sequence length="141" mass="16199">MRTIPDTYFEVQITYEMLAKRCATGFLDMQENHHIMSIHVKLEVIVIQDFFIAQTGIIQLRCLSYGISRVRRVDMVALDMKKSVSVQVDSDFALLLPEGLYEIKKMEPRSRQRSIVVVCVFLAIAGMIIFGYFCNDQVSVL</sequence>
<organism evidence="1 2">
    <name type="scientific">Phlebotomus papatasi</name>
    <name type="common">Sandfly</name>
    <dbReference type="NCBI Taxonomy" id="29031"/>
    <lineage>
        <taxon>Eukaryota</taxon>
        <taxon>Metazoa</taxon>
        <taxon>Ecdysozoa</taxon>
        <taxon>Arthropoda</taxon>
        <taxon>Hexapoda</taxon>
        <taxon>Insecta</taxon>
        <taxon>Pterygota</taxon>
        <taxon>Neoptera</taxon>
        <taxon>Endopterygota</taxon>
        <taxon>Diptera</taxon>
        <taxon>Nematocera</taxon>
        <taxon>Psychodoidea</taxon>
        <taxon>Psychodidae</taxon>
        <taxon>Phlebotomus</taxon>
        <taxon>Phlebotomus</taxon>
    </lineage>
</organism>
<evidence type="ECO:0000313" key="2">
    <source>
        <dbReference type="Proteomes" id="UP000092462"/>
    </source>
</evidence>
<name>A0A1B0DHJ6_PHLPP</name>
<dbReference type="VEuPathDB" id="VectorBase:PPAPM1_008002"/>